<proteinExistence type="predicted"/>
<feature type="region of interest" description="Disordered" evidence="1">
    <location>
        <begin position="1"/>
        <end position="24"/>
    </location>
</feature>
<dbReference type="EMBL" id="AP012057">
    <property type="protein sequence ID" value="BAN02515.1"/>
    <property type="molecule type" value="Genomic_DNA"/>
</dbReference>
<reference evidence="2 3" key="1">
    <citation type="journal article" date="2013" name="Int. J. Syst. Evol. Microbiol.">
        <title>Ilumatobacter nonamiense sp. nov. and Ilumatobacter coccineum sp. nov., isolated from seashore sand.</title>
        <authorList>
            <person name="Matsumoto A."/>
            <person name="Kasai H."/>
            <person name="Matsuo Y."/>
            <person name="Shizuri Y."/>
            <person name="Ichikawa N."/>
            <person name="Fujita N."/>
            <person name="Omura S."/>
            <person name="Takahashi Y."/>
        </authorList>
    </citation>
    <scope>NUCLEOTIDE SEQUENCE [LARGE SCALE GENOMIC DNA]</scope>
    <source>
        <strain evidence="3">NBRC 103263 / KCTC 29153 / YM16-304</strain>
    </source>
</reference>
<dbReference type="AlphaFoldDB" id="A0A6C7EBL0"/>
<protein>
    <submittedName>
        <fullName evidence="2">Uncharacterized protein</fullName>
    </submittedName>
</protein>
<evidence type="ECO:0000313" key="2">
    <source>
        <dbReference type="EMBL" id="BAN02515.1"/>
    </source>
</evidence>
<accession>A0A6C7EBL0</accession>
<evidence type="ECO:0000256" key="1">
    <source>
        <dbReference type="SAM" id="MobiDB-lite"/>
    </source>
</evidence>
<dbReference type="RefSeq" id="WP_015441762.1">
    <property type="nucleotide sequence ID" value="NC_020520.1"/>
</dbReference>
<sequence>MSPTNPPSTRRARRPAWHRGRHPKLERDLDPDAIWRGEIRDADIVMTAAEHAALDHEQREAARRRTLVELFGDPIGSLVVDEPGLQHRRRGDGARSSAAIEQARTAGCREEIQVAVLAHPVVAAESLDDLMLFRSVTAVEVDETSRASSRKQITWDATVRTTPWTRRRARLRLYGSPSSNVTVLTLTPVRSRRRGARRFLRAGLGSLFEWRDRIEQSLASG</sequence>
<name>A0A6C7EBL0_ILUCY</name>
<dbReference type="KEGG" id="aym:YM304_22010"/>
<gene>
    <name evidence="2" type="ORF">YM304_22010</name>
</gene>
<feature type="compositionally biased region" description="Basic residues" evidence="1">
    <location>
        <begin position="10"/>
        <end position="22"/>
    </location>
</feature>
<evidence type="ECO:0000313" key="3">
    <source>
        <dbReference type="Proteomes" id="UP000011863"/>
    </source>
</evidence>
<keyword evidence="3" id="KW-1185">Reference proteome</keyword>
<organism evidence="2 3">
    <name type="scientific">Ilumatobacter coccineus (strain NBRC 103263 / KCTC 29153 / YM16-304)</name>
    <dbReference type="NCBI Taxonomy" id="1313172"/>
    <lineage>
        <taxon>Bacteria</taxon>
        <taxon>Bacillati</taxon>
        <taxon>Actinomycetota</taxon>
        <taxon>Acidimicrobiia</taxon>
        <taxon>Acidimicrobiales</taxon>
        <taxon>Ilumatobacteraceae</taxon>
        <taxon>Ilumatobacter</taxon>
    </lineage>
</organism>
<dbReference type="Proteomes" id="UP000011863">
    <property type="component" value="Chromosome"/>
</dbReference>